<evidence type="ECO:0000259" key="2">
    <source>
        <dbReference type="Pfam" id="PF25019"/>
    </source>
</evidence>
<dbReference type="Pfam" id="PF25019">
    <property type="entry name" value="LRR_R13L1-DRL21"/>
    <property type="match status" value="1"/>
</dbReference>
<dbReference type="Proteomes" id="UP000236630">
    <property type="component" value="Unassembled WGS sequence"/>
</dbReference>
<sequence>MHDIVHDFAQYLTRKEFAAIEVDGDENPLSLTSTCQEKLRHLTLTLGLRAKFPVSLFDAKKLRSLILFYDAEDQSAASPVLQGLFDQLTCLRALKIEDLGLGGKTIEIPKGLENLIHLRYLQLSAVKELPETCYCPILERLPQGVGKLINLRHLIFDADCLAYVPNGFERLTSLRTLSGFTLARVGGKYSSKACNLEGLRNLNHLRRFLQIRGLGNVTDADEAKNAHLEKKKNLVHLILDFEDEDEDEEEDEDEDDENEAKQEAICEALRAPPNIETLEITG</sequence>
<comment type="caution">
    <text evidence="3">The sequence shown here is derived from an EMBL/GenBank/DDBJ whole genome shotgun (WGS) entry which is preliminary data.</text>
</comment>
<feature type="region of interest" description="Disordered" evidence="1">
    <location>
        <begin position="243"/>
        <end position="267"/>
    </location>
</feature>
<evidence type="ECO:0000313" key="3">
    <source>
        <dbReference type="EMBL" id="GAY62610.1"/>
    </source>
</evidence>
<dbReference type="EMBL" id="BDQV01000314">
    <property type="protein sequence ID" value="GAY62610.1"/>
    <property type="molecule type" value="Genomic_DNA"/>
</dbReference>
<evidence type="ECO:0000313" key="4">
    <source>
        <dbReference type="Proteomes" id="UP000236630"/>
    </source>
</evidence>
<evidence type="ECO:0000256" key="1">
    <source>
        <dbReference type="SAM" id="MobiDB-lite"/>
    </source>
</evidence>
<feature type="compositionally biased region" description="Acidic residues" evidence="1">
    <location>
        <begin position="243"/>
        <end position="258"/>
    </location>
</feature>
<dbReference type="PANTHER" id="PTHR47186:SF30">
    <property type="entry name" value="EF-HAND DOMAIN-CONTAINING PROTEIN"/>
    <property type="match status" value="1"/>
</dbReference>
<keyword evidence="4" id="KW-1185">Reference proteome</keyword>
<dbReference type="SUPFAM" id="SSF52058">
    <property type="entry name" value="L domain-like"/>
    <property type="match status" value="1"/>
</dbReference>
<organism evidence="3 4">
    <name type="scientific">Citrus unshiu</name>
    <name type="common">Satsuma mandarin</name>
    <name type="synonym">Citrus nobilis var. unshiu</name>
    <dbReference type="NCBI Taxonomy" id="55188"/>
    <lineage>
        <taxon>Eukaryota</taxon>
        <taxon>Viridiplantae</taxon>
        <taxon>Streptophyta</taxon>
        <taxon>Embryophyta</taxon>
        <taxon>Tracheophyta</taxon>
        <taxon>Spermatophyta</taxon>
        <taxon>Magnoliopsida</taxon>
        <taxon>eudicotyledons</taxon>
        <taxon>Gunneridae</taxon>
        <taxon>Pentapetalae</taxon>
        <taxon>rosids</taxon>
        <taxon>malvids</taxon>
        <taxon>Sapindales</taxon>
        <taxon>Rutaceae</taxon>
        <taxon>Aurantioideae</taxon>
        <taxon>Citrus</taxon>
    </lineage>
</organism>
<accession>A0A2H5QDA0</accession>
<reference evidence="3 4" key="1">
    <citation type="journal article" date="2017" name="Front. Genet.">
        <title>Draft sequencing of the heterozygous diploid genome of Satsuma (Citrus unshiu Marc.) using a hybrid assembly approach.</title>
        <authorList>
            <person name="Shimizu T."/>
            <person name="Tanizawa Y."/>
            <person name="Mochizuki T."/>
            <person name="Nagasaki H."/>
            <person name="Yoshioka T."/>
            <person name="Toyoda A."/>
            <person name="Fujiyama A."/>
            <person name="Kaminuma E."/>
            <person name="Nakamura Y."/>
        </authorList>
    </citation>
    <scope>NUCLEOTIDE SEQUENCE [LARGE SCALE GENOMIC DNA]</scope>
    <source>
        <strain evidence="4">cv. Miyagawa wase</strain>
    </source>
</reference>
<gene>
    <name evidence="3" type="ORF">CUMW_219210</name>
</gene>
<name>A0A2H5QDA0_CITUN</name>
<dbReference type="InterPro" id="IPR032675">
    <property type="entry name" value="LRR_dom_sf"/>
</dbReference>
<dbReference type="Gene3D" id="3.80.10.10">
    <property type="entry name" value="Ribonuclease Inhibitor"/>
    <property type="match status" value="1"/>
</dbReference>
<feature type="domain" description="R13L1/DRL21-like LRR repeat region" evidence="2">
    <location>
        <begin position="196"/>
        <end position="282"/>
    </location>
</feature>
<dbReference type="PANTHER" id="PTHR47186">
    <property type="entry name" value="LEUCINE-RICH REPEAT-CONTAINING PROTEIN 57"/>
    <property type="match status" value="1"/>
</dbReference>
<dbReference type="InterPro" id="IPR056789">
    <property type="entry name" value="LRR_R13L1-DRL21"/>
</dbReference>
<proteinExistence type="predicted"/>
<feature type="non-terminal residue" evidence="3">
    <location>
        <position position="282"/>
    </location>
</feature>
<protein>
    <recommendedName>
        <fullName evidence="2">R13L1/DRL21-like LRR repeat region domain-containing protein</fullName>
    </recommendedName>
</protein>
<dbReference type="AlphaFoldDB" id="A0A2H5QDA0"/>